<keyword evidence="25" id="KW-1185">Reference proteome</keyword>
<evidence type="ECO:0000259" key="22">
    <source>
        <dbReference type="PROSITE" id="PS51194"/>
    </source>
</evidence>
<keyword evidence="10" id="KW-0694">RNA-binding</keyword>
<dbReference type="OrthoDB" id="10265785at2759"/>
<evidence type="ECO:0000313" key="25">
    <source>
        <dbReference type="Proteomes" id="UP000761534"/>
    </source>
</evidence>
<feature type="domain" description="DEAD-box RNA helicase Q" evidence="23">
    <location>
        <begin position="151"/>
        <end position="179"/>
    </location>
</feature>
<evidence type="ECO:0000256" key="16">
    <source>
        <dbReference type="ARBA" id="ARBA00039604"/>
    </source>
</evidence>
<feature type="domain" description="Helicase ATP-binding" evidence="21">
    <location>
        <begin position="184"/>
        <end position="351"/>
    </location>
</feature>
<dbReference type="GO" id="GO:0005643">
    <property type="term" value="C:nuclear pore"/>
    <property type="evidence" value="ECO:0007669"/>
    <property type="project" value="UniProtKB-SubCell"/>
</dbReference>
<evidence type="ECO:0000256" key="14">
    <source>
        <dbReference type="ARBA" id="ARBA00038143"/>
    </source>
</evidence>
<name>A0A642VC74_9ASCO</name>
<keyword evidence="8 19" id="KW-0347">Helicase</keyword>
<evidence type="ECO:0000256" key="19">
    <source>
        <dbReference type="RuleBase" id="RU000492"/>
    </source>
</evidence>
<dbReference type="PROSITE" id="PS51192">
    <property type="entry name" value="HELICASE_ATP_BIND_1"/>
    <property type="match status" value="1"/>
</dbReference>
<dbReference type="Pfam" id="PF00270">
    <property type="entry name" value="DEAD"/>
    <property type="match status" value="1"/>
</dbReference>
<dbReference type="SMART" id="SM00490">
    <property type="entry name" value="HELICc"/>
    <property type="match status" value="1"/>
</dbReference>
<comment type="subcellular location">
    <subcellularLocation>
        <location evidence="2">Cytoplasm</location>
    </subcellularLocation>
    <subcellularLocation>
        <location evidence="1">Nucleus membrane</location>
        <topology evidence="1">Peripheral membrane protein</topology>
        <orientation evidence="1">Cytoplasmic side</orientation>
    </subcellularLocation>
    <subcellularLocation>
        <location evidence="3">Nucleus</location>
        <location evidence="3">Nuclear pore complex</location>
    </subcellularLocation>
</comment>
<evidence type="ECO:0000313" key="24">
    <source>
        <dbReference type="EMBL" id="KAA8915700.1"/>
    </source>
</evidence>
<dbReference type="GO" id="GO:0031965">
    <property type="term" value="C:nuclear membrane"/>
    <property type="evidence" value="ECO:0007669"/>
    <property type="project" value="UniProtKB-SubCell"/>
</dbReference>
<evidence type="ECO:0000256" key="1">
    <source>
        <dbReference type="ARBA" id="ARBA00004335"/>
    </source>
</evidence>
<dbReference type="VEuPathDB" id="FungiDB:TRICI_002143"/>
<dbReference type="GO" id="GO:0003723">
    <property type="term" value="F:RNA binding"/>
    <property type="evidence" value="ECO:0007669"/>
    <property type="project" value="UniProtKB-KW"/>
</dbReference>
<dbReference type="CDD" id="cd18787">
    <property type="entry name" value="SF2_C_DEAD"/>
    <property type="match status" value="1"/>
</dbReference>
<dbReference type="CDD" id="cd17963">
    <property type="entry name" value="DEADc_DDX19_DDX25"/>
    <property type="match status" value="1"/>
</dbReference>
<dbReference type="Gene3D" id="3.40.50.300">
    <property type="entry name" value="P-loop containing nucleotide triphosphate hydrolases"/>
    <property type="match status" value="2"/>
</dbReference>
<evidence type="ECO:0000256" key="18">
    <source>
        <dbReference type="PROSITE-ProRule" id="PRU00552"/>
    </source>
</evidence>
<sequence>MKFCLTLGAGVGVAYFISGRSKHRSTEVTMSSLADRFNPRPDTDAVNNSSSGAEDETKKVEESDEAPTPASDGGDDTKAADLMANLSVKEGEYKKEEGDKADAEKTEDDKKVDGEKKKEGEETNLIQSSYEVKVKLADLQADPNSPLYSAKSFEDLGLADDLKKGLYAMKFSKPSKIQERALPLLLANPPQNLIGQSQSGTGKTAAFALTMLSRVDVSNPKIQALCLSPARELARQTMDVINQMGRYTKVTTGFAIPEAVERGAMVKGQVVVGTPGTVVDMIRRKQMDVSELKVFVLDEADNMLDKQGLGNQCSRVKKMLPKNTQLVLFSATFPDEVYKYAKGFVPNANEIRLKQEELNVAGIKQLYMDCNSEQDKFNVLCDFYGLLTIASSIIFVARKATADELYKKMTAEGHKVSILHGGLQNEDRDKLIDDFREGRSKVLITTNVLARGIDIPSVSMVVNYDLPLDQDGRPDPSTYLHRIGRTGRFGRVGVSVTLIHDKTSYRQFQQILDHFGEGIEMTKLPHDDWDEVEKIVKKVIK</sequence>
<dbReference type="Proteomes" id="UP000761534">
    <property type="component" value="Unassembled WGS sequence"/>
</dbReference>
<dbReference type="PROSITE" id="PS00039">
    <property type="entry name" value="DEAD_ATP_HELICASE"/>
    <property type="match status" value="1"/>
</dbReference>
<dbReference type="GO" id="GO:0003724">
    <property type="term" value="F:RNA helicase activity"/>
    <property type="evidence" value="ECO:0007669"/>
    <property type="project" value="UniProtKB-EC"/>
</dbReference>
<reference evidence="24" key="1">
    <citation type="journal article" date="2019" name="G3 (Bethesda)">
        <title>Genome Assemblies of Two Rare Opportunistic Yeast Pathogens: Diutina rugosa (syn. Candida rugosa) and Trichomonascus ciferrii (syn. Candida ciferrii).</title>
        <authorList>
            <person name="Mixao V."/>
            <person name="Saus E."/>
            <person name="Hansen A.P."/>
            <person name="Lass-Florl C."/>
            <person name="Gabaldon T."/>
        </authorList>
    </citation>
    <scope>NUCLEOTIDE SEQUENCE</scope>
    <source>
        <strain evidence="24">CBS 4856</strain>
    </source>
</reference>
<dbReference type="SMART" id="SM00487">
    <property type="entry name" value="DEXDc"/>
    <property type="match status" value="1"/>
</dbReference>
<evidence type="ECO:0000256" key="11">
    <source>
        <dbReference type="ARBA" id="ARBA00023010"/>
    </source>
</evidence>
<dbReference type="GO" id="GO:0016787">
    <property type="term" value="F:hydrolase activity"/>
    <property type="evidence" value="ECO:0007669"/>
    <property type="project" value="UniProtKB-KW"/>
</dbReference>
<evidence type="ECO:0000259" key="23">
    <source>
        <dbReference type="PROSITE" id="PS51195"/>
    </source>
</evidence>
<dbReference type="InterPro" id="IPR001650">
    <property type="entry name" value="Helicase_C-like"/>
</dbReference>
<evidence type="ECO:0000256" key="4">
    <source>
        <dbReference type="ARBA" id="ARBA00012552"/>
    </source>
</evidence>
<evidence type="ECO:0000256" key="12">
    <source>
        <dbReference type="ARBA" id="ARBA00023132"/>
    </source>
</evidence>
<evidence type="ECO:0000256" key="2">
    <source>
        <dbReference type="ARBA" id="ARBA00004496"/>
    </source>
</evidence>
<keyword evidence="5" id="KW-0963">Cytoplasm</keyword>
<gene>
    <name evidence="24" type="ORF">TRICI_002143</name>
</gene>
<evidence type="ECO:0000256" key="20">
    <source>
        <dbReference type="SAM" id="MobiDB-lite"/>
    </source>
</evidence>
<dbReference type="EC" id="3.6.4.13" evidence="4"/>
<dbReference type="GO" id="GO:0015031">
    <property type="term" value="P:protein transport"/>
    <property type="evidence" value="ECO:0007669"/>
    <property type="project" value="UniProtKB-KW"/>
</dbReference>
<feature type="compositionally biased region" description="Basic and acidic residues" evidence="20">
    <location>
        <begin position="89"/>
        <end position="121"/>
    </location>
</feature>
<organism evidence="24 25">
    <name type="scientific">Trichomonascus ciferrii</name>
    <dbReference type="NCBI Taxonomy" id="44093"/>
    <lineage>
        <taxon>Eukaryota</taxon>
        <taxon>Fungi</taxon>
        <taxon>Dikarya</taxon>
        <taxon>Ascomycota</taxon>
        <taxon>Saccharomycotina</taxon>
        <taxon>Dipodascomycetes</taxon>
        <taxon>Dipodascales</taxon>
        <taxon>Trichomonascaceae</taxon>
        <taxon>Trichomonascus</taxon>
        <taxon>Trichomonascus ciferrii complex</taxon>
    </lineage>
</organism>
<dbReference type="InterPro" id="IPR000629">
    <property type="entry name" value="RNA-helicase_DEAD-box_CS"/>
</dbReference>
<evidence type="ECO:0000256" key="7">
    <source>
        <dbReference type="ARBA" id="ARBA00022801"/>
    </source>
</evidence>
<proteinExistence type="inferred from homology"/>
<evidence type="ECO:0000256" key="5">
    <source>
        <dbReference type="ARBA" id="ARBA00022490"/>
    </source>
</evidence>
<dbReference type="InterPro" id="IPR027417">
    <property type="entry name" value="P-loop_NTPase"/>
</dbReference>
<evidence type="ECO:0000256" key="3">
    <source>
        <dbReference type="ARBA" id="ARBA00004567"/>
    </source>
</evidence>
<feature type="domain" description="Helicase C-terminal" evidence="22">
    <location>
        <begin position="362"/>
        <end position="530"/>
    </location>
</feature>
<dbReference type="GO" id="GO:0005524">
    <property type="term" value="F:ATP binding"/>
    <property type="evidence" value="ECO:0007669"/>
    <property type="project" value="UniProtKB-KW"/>
</dbReference>
<dbReference type="InterPro" id="IPR011545">
    <property type="entry name" value="DEAD/DEAH_box_helicase_dom"/>
</dbReference>
<keyword evidence="7 19" id="KW-0378">Hydrolase</keyword>
<evidence type="ECO:0000256" key="8">
    <source>
        <dbReference type="ARBA" id="ARBA00022806"/>
    </source>
</evidence>
<evidence type="ECO:0000256" key="6">
    <source>
        <dbReference type="ARBA" id="ARBA00022741"/>
    </source>
</evidence>
<dbReference type="FunFam" id="3.40.50.300:FF:000849">
    <property type="entry name" value="ATP-dependent RNA helicase DBP5"/>
    <property type="match status" value="1"/>
</dbReference>
<dbReference type="PROSITE" id="PS51195">
    <property type="entry name" value="Q_MOTIF"/>
    <property type="match status" value="1"/>
</dbReference>
<dbReference type="Pfam" id="PF00271">
    <property type="entry name" value="Helicase_C"/>
    <property type="match status" value="1"/>
</dbReference>
<feature type="short sequence motif" description="Q motif" evidence="18">
    <location>
        <begin position="151"/>
        <end position="179"/>
    </location>
</feature>
<dbReference type="EMBL" id="SWFS01000149">
    <property type="protein sequence ID" value="KAA8915700.1"/>
    <property type="molecule type" value="Genomic_DNA"/>
</dbReference>
<keyword evidence="9 19" id="KW-0067">ATP-binding</keyword>
<dbReference type="GO" id="GO:0005737">
    <property type="term" value="C:cytoplasm"/>
    <property type="evidence" value="ECO:0007669"/>
    <property type="project" value="UniProtKB-SubCell"/>
</dbReference>
<evidence type="ECO:0000256" key="10">
    <source>
        <dbReference type="ARBA" id="ARBA00022884"/>
    </source>
</evidence>
<dbReference type="FunFam" id="3.40.50.300:FF:000318">
    <property type="entry name" value="ATP-dependent RNA helicase DDX19B"/>
    <property type="match status" value="1"/>
</dbReference>
<keyword evidence="6 19" id="KW-0547">Nucleotide-binding</keyword>
<keyword evidence="11" id="KW-0811">Translocation</keyword>
<evidence type="ECO:0000259" key="21">
    <source>
        <dbReference type="PROSITE" id="PS51192"/>
    </source>
</evidence>
<evidence type="ECO:0000256" key="17">
    <source>
        <dbReference type="ARBA" id="ARBA00047984"/>
    </source>
</evidence>
<dbReference type="InterPro" id="IPR014014">
    <property type="entry name" value="RNA_helicase_DEAD_Q_motif"/>
</dbReference>
<keyword evidence="12" id="KW-0906">Nuclear pore complex</keyword>
<comment type="caution">
    <text evidence="24">The sequence shown here is derived from an EMBL/GenBank/DDBJ whole genome shotgun (WGS) entry which is preliminary data.</text>
</comment>
<dbReference type="PANTHER" id="PTHR47958">
    <property type="entry name" value="ATP-DEPENDENT RNA HELICASE DBP3"/>
    <property type="match status" value="1"/>
</dbReference>
<evidence type="ECO:0000256" key="13">
    <source>
        <dbReference type="ARBA" id="ARBA00023242"/>
    </source>
</evidence>
<keyword evidence="13" id="KW-0539">Nucleus</keyword>
<evidence type="ECO:0000256" key="15">
    <source>
        <dbReference type="ARBA" id="ARBA00039326"/>
    </source>
</evidence>
<dbReference type="PROSITE" id="PS51194">
    <property type="entry name" value="HELICASE_CTER"/>
    <property type="match status" value="1"/>
</dbReference>
<dbReference type="SUPFAM" id="SSF52540">
    <property type="entry name" value="P-loop containing nucleoside triphosphate hydrolases"/>
    <property type="match status" value="1"/>
</dbReference>
<keyword evidence="12" id="KW-0813">Transport</keyword>
<comment type="catalytic activity">
    <reaction evidence="17">
        <text>ATP + H2O = ADP + phosphate + H(+)</text>
        <dbReference type="Rhea" id="RHEA:13065"/>
        <dbReference type="ChEBI" id="CHEBI:15377"/>
        <dbReference type="ChEBI" id="CHEBI:15378"/>
        <dbReference type="ChEBI" id="CHEBI:30616"/>
        <dbReference type="ChEBI" id="CHEBI:43474"/>
        <dbReference type="ChEBI" id="CHEBI:456216"/>
        <dbReference type="EC" id="3.6.4.13"/>
    </reaction>
</comment>
<keyword evidence="12" id="KW-0653">Protein transport</keyword>
<evidence type="ECO:0000256" key="9">
    <source>
        <dbReference type="ARBA" id="ARBA00022840"/>
    </source>
</evidence>
<comment type="similarity">
    <text evidence="14">Belongs to the DEAD box helicase family. DDX19/DBP5 subfamily.</text>
</comment>
<protein>
    <recommendedName>
        <fullName evidence="15">ATP-dependent RNA helicase DBP5</fullName>
        <ecNumber evidence="4">3.6.4.13</ecNumber>
    </recommendedName>
    <alternativeName>
        <fullName evidence="16">ATP-dependent RNA helicase dbp5</fullName>
    </alternativeName>
</protein>
<dbReference type="AlphaFoldDB" id="A0A642VC74"/>
<keyword evidence="12" id="KW-0509">mRNA transport</keyword>
<feature type="region of interest" description="Disordered" evidence="20">
    <location>
        <begin position="24"/>
        <end position="123"/>
    </location>
</feature>
<dbReference type="InterPro" id="IPR014001">
    <property type="entry name" value="Helicase_ATP-bd"/>
</dbReference>
<accession>A0A642VC74</accession>